<comment type="caution">
    <text evidence="2">The sequence shown here is derived from an EMBL/GenBank/DDBJ whole genome shotgun (WGS) entry which is preliminary data.</text>
</comment>
<evidence type="ECO:0000313" key="2">
    <source>
        <dbReference type="EMBL" id="KAF5894302.1"/>
    </source>
</evidence>
<sequence>MREKEEEWEPEVEEGGTRRRRGKKKEKNEEEEKEMEVAMVTEQESGSESGMLPVLDELKFLLGYIIHQTTDTKRTCPKTYHHHKTHVRPENPCVELFSENVKADDELRPSKTHPMQKPRPSGRSGIRRLSPSPTVN</sequence>
<keyword evidence="2" id="KW-0472">Membrane</keyword>
<reference evidence="2" key="1">
    <citation type="submission" date="2020-07" db="EMBL/GenBank/DDBJ databases">
        <title>Clarias magur genome sequencing, assembly and annotation.</title>
        <authorList>
            <person name="Kushwaha B."/>
            <person name="Kumar R."/>
            <person name="Das P."/>
            <person name="Joshi C.G."/>
            <person name="Kumar D."/>
            <person name="Nagpure N.S."/>
            <person name="Pandey M."/>
            <person name="Agarwal S."/>
            <person name="Srivastava S."/>
            <person name="Singh M."/>
            <person name="Sahoo L."/>
            <person name="Jayasankar P."/>
            <person name="Meher P.K."/>
            <person name="Koringa P.G."/>
            <person name="Iquebal M.A."/>
            <person name="Das S.P."/>
            <person name="Bit A."/>
            <person name="Patnaik S."/>
            <person name="Patel N."/>
            <person name="Shah T.M."/>
            <person name="Hinsu A."/>
            <person name="Jena J.K."/>
        </authorList>
    </citation>
    <scope>NUCLEOTIDE SEQUENCE</scope>
    <source>
        <strain evidence="2">CIFAMagur01</strain>
        <tissue evidence="2">Testis</tissue>
    </source>
</reference>
<keyword evidence="2" id="KW-0812">Transmembrane</keyword>
<proteinExistence type="predicted"/>
<organism evidence="2 3">
    <name type="scientific">Clarias magur</name>
    <name type="common">Asian catfish</name>
    <name type="synonym">Macropteronotus magur</name>
    <dbReference type="NCBI Taxonomy" id="1594786"/>
    <lineage>
        <taxon>Eukaryota</taxon>
        <taxon>Metazoa</taxon>
        <taxon>Chordata</taxon>
        <taxon>Craniata</taxon>
        <taxon>Vertebrata</taxon>
        <taxon>Euteleostomi</taxon>
        <taxon>Actinopterygii</taxon>
        <taxon>Neopterygii</taxon>
        <taxon>Teleostei</taxon>
        <taxon>Ostariophysi</taxon>
        <taxon>Siluriformes</taxon>
        <taxon>Clariidae</taxon>
        <taxon>Clarias</taxon>
    </lineage>
</organism>
<dbReference type="AlphaFoldDB" id="A0A8J4WWV9"/>
<evidence type="ECO:0000256" key="1">
    <source>
        <dbReference type="SAM" id="MobiDB-lite"/>
    </source>
</evidence>
<keyword evidence="3" id="KW-1185">Reference proteome</keyword>
<feature type="compositionally biased region" description="Acidic residues" evidence="1">
    <location>
        <begin position="1"/>
        <end position="14"/>
    </location>
</feature>
<dbReference type="EMBL" id="QNUK01000381">
    <property type="protein sequence ID" value="KAF5894302.1"/>
    <property type="molecule type" value="Genomic_DNA"/>
</dbReference>
<name>A0A8J4WWV9_CLAMG</name>
<feature type="region of interest" description="Disordered" evidence="1">
    <location>
        <begin position="103"/>
        <end position="136"/>
    </location>
</feature>
<dbReference type="Proteomes" id="UP000727407">
    <property type="component" value="Unassembled WGS sequence"/>
</dbReference>
<evidence type="ECO:0000313" key="3">
    <source>
        <dbReference type="Proteomes" id="UP000727407"/>
    </source>
</evidence>
<feature type="region of interest" description="Disordered" evidence="1">
    <location>
        <begin position="1"/>
        <end position="50"/>
    </location>
</feature>
<protein>
    <submittedName>
        <fullName evidence="2">Transmembrane protein 94 isoform X1</fullName>
    </submittedName>
</protein>
<gene>
    <name evidence="2" type="primary">tmem94</name>
    <name evidence="2" type="ORF">DAT39_016017</name>
</gene>
<accession>A0A8J4WWV9</accession>